<dbReference type="InterPro" id="IPR051532">
    <property type="entry name" value="Ester_Hydrolysis_Enzymes"/>
</dbReference>
<dbReference type="InterPro" id="IPR013830">
    <property type="entry name" value="SGNH_hydro"/>
</dbReference>
<evidence type="ECO:0000313" key="4">
    <source>
        <dbReference type="Proteomes" id="UP000217465"/>
    </source>
</evidence>
<keyword evidence="1" id="KW-0812">Transmembrane</keyword>
<evidence type="ECO:0000259" key="2">
    <source>
        <dbReference type="Pfam" id="PF13472"/>
    </source>
</evidence>
<comment type="caution">
    <text evidence="3">The sequence shown here is derived from an EMBL/GenBank/DDBJ whole genome shotgun (WGS) entry which is preliminary data.</text>
</comment>
<dbReference type="SUPFAM" id="SSF52266">
    <property type="entry name" value="SGNH hydrolase"/>
    <property type="match status" value="1"/>
</dbReference>
<dbReference type="Proteomes" id="UP000217465">
    <property type="component" value="Unassembled WGS sequence"/>
</dbReference>
<dbReference type="InterPro" id="IPR036514">
    <property type="entry name" value="SGNH_hydro_sf"/>
</dbReference>
<keyword evidence="1" id="KW-1133">Transmembrane helix</keyword>
<dbReference type="PANTHER" id="PTHR30383:SF27">
    <property type="entry name" value="SPORE GERMINATION LIPASE LIPC"/>
    <property type="match status" value="1"/>
</dbReference>
<reference evidence="3 4" key="1">
    <citation type="submission" date="2016-06" db="EMBL/GenBank/DDBJ databases">
        <authorList>
            <person name="Haines A.N."/>
            <person name="Council K.R."/>
        </authorList>
    </citation>
    <scope>NUCLEOTIDE SEQUENCE [LARGE SCALE GENOMIC DNA]</scope>
    <source>
        <strain evidence="3 4">SP158-29</strain>
    </source>
</reference>
<name>A0A854WRG9_9STRE</name>
<dbReference type="GO" id="GO:0004622">
    <property type="term" value="F:phosphatidylcholine lysophospholipase activity"/>
    <property type="evidence" value="ECO:0007669"/>
    <property type="project" value="TreeGrafter"/>
</dbReference>
<dbReference type="CDD" id="cd04506">
    <property type="entry name" value="SGNH_hydrolase_YpmR_like"/>
    <property type="match status" value="1"/>
</dbReference>
<organism evidence="3 4">
    <name type="scientific">Streptococcus parauberis</name>
    <dbReference type="NCBI Taxonomy" id="1348"/>
    <lineage>
        <taxon>Bacteria</taxon>
        <taxon>Bacillati</taxon>
        <taxon>Bacillota</taxon>
        <taxon>Bacilli</taxon>
        <taxon>Lactobacillales</taxon>
        <taxon>Streptococcaceae</taxon>
        <taxon>Streptococcus</taxon>
    </lineage>
</organism>
<dbReference type="RefSeq" id="WP_096633679.1">
    <property type="nucleotide sequence ID" value="NZ_NSGR01000008.1"/>
</dbReference>
<protein>
    <submittedName>
        <fullName evidence="3">Spore germination lipase LipC</fullName>
    </submittedName>
</protein>
<gene>
    <name evidence="3" type="primary">lipC</name>
    <name evidence="3" type="ORF">A9Y57_01433</name>
</gene>
<accession>A0A854WRG9</accession>
<dbReference type="PANTHER" id="PTHR30383">
    <property type="entry name" value="THIOESTERASE 1/PROTEASE 1/LYSOPHOSPHOLIPASE L1"/>
    <property type="match status" value="1"/>
</dbReference>
<proteinExistence type="predicted"/>
<evidence type="ECO:0000313" key="3">
    <source>
        <dbReference type="EMBL" id="PCH12714.1"/>
    </source>
</evidence>
<feature type="domain" description="SGNH hydrolase-type esterase" evidence="2">
    <location>
        <begin position="52"/>
        <end position="262"/>
    </location>
</feature>
<dbReference type="EMBL" id="NSGR01000008">
    <property type="protein sequence ID" value="PCH12714.1"/>
    <property type="molecule type" value="Genomic_DNA"/>
</dbReference>
<dbReference type="Gene3D" id="3.40.50.1110">
    <property type="entry name" value="SGNH hydrolase"/>
    <property type="match status" value="1"/>
</dbReference>
<evidence type="ECO:0000256" key="1">
    <source>
        <dbReference type="SAM" id="Phobius"/>
    </source>
</evidence>
<dbReference type="Pfam" id="PF13472">
    <property type="entry name" value="Lipase_GDSL_2"/>
    <property type="match status" value="1"/>
</dbReference>
<feature type="transmembrane region" description="Helical" evidence="1">
    <location>
        <begin position="6"/>
        <end position="28"/>
    </location>
</feature>
<dbReference type="AlphaFoldDB" id="A0A854WRG9"/>
<sequence length="277" mass="31512">MNKIILLKDFLFFATCLILSILFLNFVIPNSDSQIKRMDYIQSKTKIINYVALGDSLTEGVGDSTGQGGFVPLLANDIRDNLDVEVSSQNYGISGNTSQQILKRMQSDNALKNDLKKADILTITVGGNDVMAVIRKNLANLKVSSFELPEKNYQLRLQKIVKLARKDNNDLHIYILGIYNPFYLNFPEMTEMQNVINNWNNKTKEVTSQFEHVHYVPINKQLYRGIDGQEGIVQSDGDQTRVVNDALFNQDHFHPNNIGYQIMSDAVLESILKYEKK</sequence>
<keyword evidence="1" id="KW-0472">Membrane</keyword>